<name>A4JKK1_BURVG</name>
<dbReference type="EMBL" id="CP000615">
    <property type="protein sequence ID" value="ABO56804.1"/>
    <property type="molecule type" value="Genomic_DNA"/>
</dbReference>
<gene>
    <name evidence="1" type="ordered locus">Bcep1808_3821</name>
</gene>
<reference evidence="2" key="1">
    <citation type="submission" date="2007-03" db="EMBL/GenBank/DDBJ databases">
        <title>Complete sequence of chromosome 2 of Burkholderia vietnamiensis G4.</title>
        <authorList>
            <consortium name="US DOE Joint Genome Institute"/>
            <person name="Copeland A."/>
            <person name="Lucas S."/>
            <person name="Lapidus A."/>
            <person name="Barry K."/>
            <person name="Detter J.C."/>
            <person name="Glavina del Rio T."/>
            <person name="Hammon N."/>
            <person name="Israni S."/>
            <person name="Dalin E."/>
            <person name="Tice H."/>
            <person name="Pitluck S."/>
            <person name="Chain P."/>
            <person name="Malfatti S."/>
            <person name="Shin M."/>
            <person name="Vergez L."/>
            <person name="Schmutz J."/>
            <person name="Larimer F."/>
            <person name="Land M."/>
            <person name="Hauser L."/>
            <person name="Kyrpides N."/>
            <person name="Tiedje J."/>
            <person name="Richardson P."/>
        </authorList>
    </citation>
    <scope>NUCLEOTIDE SEQUENCE [LARGE SCALE GENOMIC DNA]</scope>
    <source>
        <strain evidence="2">G4 / LMG 22486</strain>
    </source>
</reference>
<dbReference type="eggNOG" id="ENOG5031777">
    <property type="taxonomic scope" value="Bacteria"/>
</dbReference>
<dbReference type="KEGG" id="bvi:Bcep1808_3821"/>
<protein>
    <submittedName>
        <fullName evidence="1">Uncharacterized protein</fullName>
    </submittedName>
</protein>
<evidence type="ECO:0000313" key="1">
    <source>
        <dbReference type="EMBL" id="ABO56804.1"/>
    </source>
</evidence>
<accession>A4JKK1</accession>
<sequence>MTARLEVPPMQTIEGHMANIYVVKTGEQFLCTGEDGDIGLAPVIEDAMSFLSYDEALAAANEHAEPGFEILSVDMTRR</sequence>
<dbReference type="Proteomes" id="UP000002287">
    <property type="component" value="Chromosome 2"/>
</dbReference>
<dbReference type="HOGENOM" id="CLU_2768001_0_0_4"/>
<organism evidence="1 2">
    <name type="scientific">Burkholderia vietnamiensis (strain G4 / LMG 22486)</name>
    <name type="common">Burkholderia cepacia (strain R1808)</name>
    <dbReference type="NCBI Taxonomy" id="269482"/>
    <lineage>
        <taxon>Bacteria</taxon>
        <taxon>Pseudomonadati</taxon>
        <taxon>Pseudomonadota</taxon>
        <taxon>Betaproteobacteria</taxon>
        <taxon>Burkholderiales</taxon>
        <taxon>Burkholderiaceae</taxon>
        <taxon>Burkholderia</taxon>
        <taxon>Burkholderia cepacia complex</taxon>
    </lineage>
</organism>
<proteinExistence type="predicted"/>
<dbReference type="AlphaFoldDB" id="A4JKK1"/>
<evidence type="ECO:0000313" key="2">
    <source>
        <dbReference type="Proteomes" id="UP000002287"/>
    </source>
</evidence>